<sequence length="427" mass="46902">MTGYTRGQAMTSDILKTPRQRQQRSIRAETQSRQQNYRVAAGPEFPAQNAVRRLSNEELAIALVPAIHGDEEDGGAKGGEEGADGVELLGKDLENDEGEGEEAEGCAHVGALKGSLGGADFDESTRAQRSQHHRPGSMEAEMHALLWCQVTPQVMRASLRIQQQHRKGRQPAAAACAEKWRLSIRRRAYLPAAKSKRWWHKASPAAMQDSDAGLWECASGLCTGRRKSTGHFNEQRLTTTSSFVESSASMAAVAKTVMVVILPSKTPTTTEYKGEQTSRREKDDEISSGDLNLSDNASFREQGGVCVSHRMGSTWLRERLGGWHHLTWPSASFWIASQGRHGPFWSLPVDGLEAARSLVPTVPGSACMAWARGQAALDGWVPVPAPRRWADEQYRTIMLSSQCVRLFDPRAGHILDLGIEGRPTERA</sequence>
<feature type="compositionally biased region" description="Basic and acidic residues" evidence="1">
    <location>
        <begin position="272"/>
        <end position="285"/>
    </location>
</feature>
<evidence type="ECO:0000313" key="3">
    <source>
        <dbReference type="Proteomes" id="UP000266272"/>
    </source>
</evidence>
<dbReference type="OrthoDB" id="10662259at2759"/>
<dbReference type="EMBL" id="PXOA01000594">
    <property type="protein sequence ID" value="RFU73889.1"/>
    <property type="molecule type" value="Genomic_DNA"/>
</dbReference>
<feature type="region of interest" description="Disordered" evidence="1">
    <location>
        <begin position="1"/>
        <end position="43"/>
    </location>
</feature>
<protein>
    <submittedName>
        <fullName evidence="2">Uncharacterized protein</fullName>
    </submittedName>
</protein>
<dbReference type="Proteomes" id="UP000266272">
    <property type="component" value="Unassembled WGS sequence"/>
</dbReference>
<reference evidence="2 3" key="1">
    <citation type="journal article" date="2018" name="PLoS Pathog.">
        <title>Evolution of structural diversity of trichothecenes, a family of toxins produced by plant pathogenic and entomopathogenic fungi.</title>
        <authorList>
            <person name="Proctor R.H."/>
            <person name="McCormick S.P."/>
            <person name="Kim H.S."/>
            <person name="Cardoza R.E."/>
            <person name="Stanley A.M."/>
            <person name="Lindo L."/>
            <person name="Kelly A."/>
            <person name="Brown D.W."/>
            <person name="Lee T."/>
            <person name="Vaughan M.M."/>
            <person name="Alexander N.J."/>
            <person name="Busman M."/>
            <person name="Gutierrez S."/>
        </authorList>
    </citation>
    <scope>NUCLEOTIDE SEQUENCE [LARGE SCALE GENOMIC DNA]</scope>
    <source>
        <strain evidence="2 3">IBT 40837</strain>
    </source>
</reference>
<organism evidence="2 3">
    <name type="scientific">Trichoderma arundinaceum</name>
    <dbReference type="NCBI Taxonomy" id="490622"/>
    <lineage>
        <taxon>Eukaryota</taxon>
        <taxon>Fungi</taxon>
        <taxon>Dikarya</taxon>
        <taxon>Ascomycota</taxon>
        <taxon>Pezizomycotina</taxon>
        <taxon>Sordariomycetes</taxon>
        <taxon>Hypocreomycetidae</taxon>
        <taxon>Hypocreales</taxon>
        <taxon>Hypocreaceae</taxon>
        <taxon>Trichoderma</taxon>
    </lineage>
</organism>
<evidence type="ECO:0000256" key="1">
    <source>
        <dbReference type="SAM" id="MobiDB-lite"/>
    </source>
</evidence>
<accession>A0A395ND39</accession>
<keyword evidence="3" id="KW-1185">Reference proteome</keyword>
<evidence type="ECO:0000313" key="2">
    <source>
        <dbReference type="EMBL" id="RFU73889.1"/>
    </source>
</evidence>
<comment type="caution">
    <text evidence="2">The sequence shown here is derived from an EMBL/GenBank/DDBJ whole genome shotgun (WGS) entry which is preliminary data.</text>
</comment>
<feature type="compositionally biased region" description="Polar residues" evidence="1">
    <location>
        <begin position="25"/>
        <end position="37"/>
    </location>
</feature>
<gene>
    <name evidence="2" type="ORF">TARUN_8370</name>
</gene>
<dbReference type="AlphaFoldDB" id="A0A395ND39"/>
<name>A0A395ND39_TRIAR</name>
<feature type="region of interest" description="Disordered" evidence="1">
    <location>
        <begin position="268"/>
        <end position="293"/>
    </location>
</feature>
<proteinExistence type="predicted"/>